<evidence type="ECO:0000256" key="5">
    <source>
        <dbReference type="ARBA" id="ARBA00022823"/>
    </source>
</evidence>
<reference evidence="19 20" key="1">
    <citation type="submission" date="2014-11" db="EMBL/GenBank/DDBJ databases">
        <title>Draft Genome Sequences of Paenibacillus polymyxa NRRL B-30509 and Paenibacillus terrae NRRL B-30644, Strains from a Poultry Environment that Produce Tridecaptin A and Paenicidins.</title>
        <authorList>
            <person name="van Belkum M.J."/>
            <person name="Lohans C.T."/>
            <person name="Vederas J.C."/>
        </authorList>
    </citation>
    <scope>NUCLEOTIDE SEQUENCE [LARGE SCALE GENOMIC DNA]</scope>
    <source>
        <strain evidence="19 20">NRRL B-30644</strain>
    </source>
</reference>
<comment type="similarity">
    <text evidence="1 15">Belongs to the class-I pyridine nucleotide-disulfide oxidoreductase family.</text>
</comment>
<evidence type="ECO:0000259" key="18">
    <source>
        <dbReference type="Pfam" id="PF07992"/>
    </source>
</evidence>
<evidence type="ECO:0000256" key="3">
    <source>
        <dbReference type="ARBA" id="ARBA00016961"/>
    </source>
</evidence>
<dbReference type="PROSITE" id="PS00076">
    <property type="entry name" value="PYRIDINE_REDOX_1"/>
    <property type="match status" value="1"/>
</dbReference>
<evidence type="ECO:0000256" key="14">
    <source>
        <dbReference type="PIRSR" id="PIRSR000350-4"/>
    </source>
</evidence>
<evidence type="ECO:0000256" key="9">
    <source>
        <dbReference type="ARBA" id="ARBA00023157"/>
    </source>
</evidence>
<organism evidence="19 20">
    <name type="scientific">Paenibacillus terrae</name>
    <dbReference type="NCBI Taxonomy" id="159743"/>
    <lineage>
        <taxon>Bacteria</taxon>
        <taxon>Bacillati</taxon>
        <taxon>Bacillota</taxon>
        <taxon>Bacilli</taxon>
        <taxon>Bacillales</taxon>
        <taxon>Paenibacillaceae</taxon>
        <taxon>Paenibacillus</taxon>
    </lineage>
</organism>
<evidence type="ECO:0000256" key="2">
    <source>
        <dbReference type="ARBA" id="ARBA00012608"/>
    </source>
</evidence>
<evidence type="ECO:0000259" key="17">
    <source>
        <dbReference type="Pfam" id="PF02852"/>
    </source>
</evidence>
<protein>
    <recommendedName>
        <fullName evidence="3 15">Dihydrolipoyl dehydrogenase</fullName>
        <ecNumber evidence="2 15">1.8.1.4</ecNumber>
    </recommendedName>
</protein>
<feature type="binding site" evidence="13">
    <location>
        <position position="365"/>
    </location>
    <ligand>
        <name>NAD(+)</name>
        <dbReference type="ChEBI" id="CHEBI:57540"/>
    </ligand>
</feature>
<accession>A0A0D7WYU5</accession>
<dbReference type="PANTHER" id="PTHR22912">
    <property type="entry name" value="DISULFIDE OXIDOREDUCTASE"/>
    <property type="match status" value="1"/>
</dbReference>
<keyword evidence="5" id="KW-0450">Lipoyl</keyword>
<evidence type="ECO:0000256" key="4">
    <source>
        <dbReference type="ARBA" id="ARBA00022630"/>
    </source>
</evidence>
<dbReference type="Pfam" id="PF00364">
    <property type="entry name" value="Biotin_lipoyl"/>
    <property type="match status" value="1"/>
</dbReference>
<feature type="active site" description="Proton acceptor" evidence="12">
    <location>
        <position position="539"/>
    </location>
</feature>
<dbReference type="SUPFAM" id="SSF51905">
    <property type="entry name" value="FAD/NAD(P)-binding domain"/>
    <property type="match status" value="1"/>
</dbReference>
<evidence type="ECO:0000256" key="6">
    <source>
        <dbReference type="ARBA" id="ARBA00022827"/>
    </source>
</evidence>
<dbReference type="Gene3D" id="3.30.390.30">
    <property type="match status" value="1"/>
</dbReference>
<dbReference type="RefSeq" id="WP_044647482.1">
    <property type="nucleotide sequence ID" value="NZ_JTHP01000040.1"/>
</dbReference>
<dbReference type="InterPro" id="IPR023753">
    <property type="entry name" value="FAD/NAD-binding_dom"/>
</dbReference>
<dbReference type="GO" id="GO:0050660">
    <property type="term" value="F:flavin adenine dinucleotide binding"/>
    <property type="evidence" value="ECO:0007669"/>
    <property type="project" value="InterPro"/>
</dbReference>
<dbReference type="SUPFAM" id="SSF55424">
    <property type="entry name" value="FAD/NAD-linked reductases, dimerisation (C-terminal) domain"/>
    <property type="match status" value="1"/>
</dbReference>
<evidence type="ECO:0000256" key="1">
    <source>
        <dbReference type="ARBA" id="ARBA00007532"/>
    </source>
</evidence>
<dbReference type="Pfam" id="PF07992">
    <property type="entry name" value="Pyr_redox_2"/>
    <property type="match status" value="1"/>
</dbReference>
<feature type="domain" description="FAD/NAD(P)-binding" evidence="18">
    <location>
        <begin position="102"/>
        <end position="422"/>
    </location>
</feature>
<comment type="cofactor">
    <cofactor evidence="13 15">
        <name>FAD</name>
        <dbReference type="ChEBI" id="CHEBI:57692"/>
    </cofactor>
    <text evidence="13 15">Binds 1 FAD per subunit.</text>
</comment>
<dbReference type="InterPro" id="IPR003016">
    <property type="entry name" value="2-oxoA_DH_lipoyl-BS"/>
</dbReference>
<dbReference type="InterPro" id="IPR001100">
    <property type="entry name" value="Pyr_nuc-diS_OxRdtase"/>
</dbReference>
<proteinExistence type="inferred from homology"/>
<feature type="binding site" evidence="13">
    <location>
        <position position="146"/>
    </location>
    <ligand>
        <name>FAD</name>
        <dbReference type="ChEBI" id="CHEBI:57692"/>
    </ligand>
</feature>
<dbReference type="Gene3D" id="2.40.50.100">
    <property type="match status" value="1"/>
</dbReference>
<dbReference type="InterPro" id="IPR004099">
    <property type="entry name" value="Pyr_nucl-diS_OxRdtase_dimer"/>
</dbReference>
<dbReference type="Gene3D" id="3.50.50.60">
    <property type="entry name" value="FAD/NAD(P)-binding domain"/>
    <property type="match status" value="2"/>
</dbReference>
<keyword evidence="13" id="KW-0547">Nucleotide-binding</keyword>
<evidence type="ECO:0000313" key="19">
    <source>
        <dbReference type="EMBL" id="KJD44159.1"/>
    </source>
</evidence>
<evidence type="ECO:0000256" key="10">
    <source>
        <dbReference type="ARBA" id="ARBA00023284"/>
    </source>
</evidence>
<dbReference type="PROSITE" id="PS00189">
    <property type="entry name" value="LIPOYL"/>
    <property type="match status" value="1"/>
</dbReference>
<dbReference type="InterPro" id="IPR016156">
    <property type="entry name" value="FAD/NAD-linked_Rdtase_dimer_sf"/>
</dbReference>
<feature type="binding site" evidence="13">
    <location>
        <begin position="274"/>
        <end position="281"/>
    </location>
    <ligand>
        <name>NAD(+)</name>
        <dbReference type="ChEBI" id="CHEBI:57540"/>
    </ligand>
</feature>
<feature type="binding site" evidence="13">
    <location>
        <position position="297"/>
    </location>
    <ligand>
        <name>NAD(+)</name>
        <dbReference type="ChEBI" id="CHEBI:57540"/>
    </ligand>
</feature>
<dbReference type="PRINTS" id="PR00368">
    <property type="entry name" value="FADPNR"/>
</dbReference>
<dbReference type="PANTHER" id="PTHR22912:SF151">
    <property type="entry name" value="DIHYDROLIPOYL DEHYDROGENASE, MITOCHONDRIAL"/>
    <property type="match status" value="1"/>
</dbReference>
<dbReference type="PRINTS" id="PR00411">
    <property type="entry name" value="PNDRDTASEI"/>
</dbReference>
<dbReference type="EC" id="1.8.1.4" evidence="2 15"/>
<keyword evidence="4 15" id="KW-0285">Flavoprotein</keyword>
<keyword evidence="20" id="KW-1185">Reference proteome</keyword>
<dbReference type="InterPro" id="IPR011053">
    <property type="entry name" value="Single_hybrid_motif"/>
</dbReference>
<dbReference type="GO" id="GO:0006103">
    <property type="term" value="P:2-oxoglutarate metabolic process"/>
    <property type="evidence" value="ECO:0007669"/>
    <property type="project" value="TreeGrafter"/>
</dbReference>
<evidence type="ECO:0000259" key="16">
    <source>
        <dbReference type="Pfam" id="PF00364"/>
    </source>
</evidence>
<dbReference type="InterPro" id="IPR000089">
    <property type="entry name" value="Biotin_lipoyl"/>
</dbReference>
<sequence>MEIKMSMIAGGKKGKAGTINVQLGEKVSFGDLLVEVETGKGNREITATAEGTISHIFFEEGGEISSNQVLFTLETAVEDTVVLSEPQAAAMEQPVMAKKVELLIIGAGPGGYVSAIYAAKKGIKVTLVEKEELGGTCLNVGCIPTKSLVKSAEVCHHVKQSSLFGIHTGTDLQVDMKQIIRRKDEIKEKLISGIDYLMEKNDIEVIRGQASFLSAHEVSVKGQNHYHISANDIVVATGSKIAKVNIPGINLPFVMNSTDALACTELPKSITIIGGGVIGMEFAFIYRYLGAEVHVVEFMSRLLTMIDSDISEEIKHSAEQAGIHIHTNSKVAKIQRADDGQAIVNYEDSQGEHLLVSEKVLVAVGREPNLEGLEVERAGIQLNERGRGIAVNEHMRTNVEHIYAIGDVTNIMQLAHVASHQGITAIDGIVGESGGMHYTAIPNVIFTSPEIASVGLLEDECKQQGMDYSVSKVSFVSNGKALTMNEPEGFIKLIKDNRSQRIVGGSIIGPDASSLISSLTLAIANELTEQQITHTVFAHPTTGEVIHEAAFGFSIGALHQA</sequence>
<gene>
    <name evidence="19" type="ORF">QD47_18315</name>
</gene>
<evidence type="ECO:0000256" key="11">
    <source>
        <dbReference type="ARBA" id="ARBA00049187"/>
    </source>
</evidence>
<feature type="disulfide bond" description="Redox-active" evidence="14">
    <location>
        <begin position="137"/>
        <end position="142"/>
    </location>
</feature>
<evidence type="ECO:0000256" key="7">
    <source>
        <dbReference type="ARBA" id="ARBA00023002"/>
    </source>
</evidence>
<feature type="domain" description="Lipoyl-binding" evidence="16">
    <location>
        <begin position="2"/>
        <end position="73"/>
    </location>
</feature>
<feature type="binding site" evidence="13">
    <location>
        <position position="407"/>
    </location>
    <ligand>
        <name>FAD</name>
        <dbReference type="ChEBI" id="CHEBI:57692"/>
    </ligand>
</feature>
<dbReference type="InterPro" id="IPR036188">
    <property type="entry name" value="FAD/NAD-bd_sf"/>
</dbReference>
<keyword evidence="7 15" id="KW-0560">Oxidoreductase</keyword>
<dbReference type="InterPro" id="IPR050151">
    <property type="entry name" value="Class-I_Pyr_Nuc-Dis_Oxidored"/>
</dbReference>
<keyword evidence="6 13" id="KW-0274">FAD</keyword>
<dbReference type="NCBIfam" id="TIGR01350">
    <property type="entry name" value="lipoamide_DH"/>
    <property type="match status" value="1"/>
</dbReference>
<evidence type="ECO:0000256" key="8">
    <source>
        <dbReference type="ARBA" id="ARBA00023027"/>
    </source>
</evidence>
<comment type="caution">
    <text evidence="19">The sequence shown here is derived from an EMBL/GenBank/DDBJ whole genome shotgun (WGS) entry which is preliminary data.</text>
</comment>
<keyword evidence="8 13" id="KW-0520">NAD</keyword>
<comment type="miscellaneous">
    <text evidence="15">The active site is a redox-active disulfide bond.</text>
</comment>
<dbReference type="InterPro" id="IPR006258">
    <property type="entry name" value="Lipoamide_DH"/>
</dbReference>
<dbReference type="GO" id="GO:0005737">
    <property type="term" value="C:cytoplasm"/>
    <property type="evidence" value="ECO:0007669"/>
    <property type="project" value="UniProtKB-ARBA"/>
</dbReference>
<evidence type="ECO:0000256" key="12">
    <source>
        <dbReference type="PIRSR" id="PIRSR000350-2"/>
    </source>
</evidence>
<dbReference type="InterPro" id="IPR012999">
    <property type="entry name" value="Pyr_OxRdtase_I_AS"/>
</dbReference>
<feature type="domain" description="Pyridine nucleotide-disulphide oxidoreductase dimerisation" evidence="17">
    <location>
        <begin position="441"/>
        <end position="550"/>
    </location>
</feature>
<dbReference type="AlphaFoldDB" id="A0A0D7WYU5"/>
<dbReference type="Proteomes" id="UP000032534">
    <property type="component" value="Unassembled WGS sequence"/>
</dbReference>
<dbReference type="GO" id="GO:0004148">
    <property type="term" value="F:dihydrolipoyl dehydrogenase (NADH) activity"/>
    <property type="evidence" value="ECO:0007669"/>
    <property type="project" value="UniProtKB-EC"/>
</dbReference>
<dbReference type="FunFam" id="3.30.390.30:FF:000001">
    <property type="entry name" value="Dihydrolipoyl dehydrogenase"/>
    <property type="match status" value="1"/>
</dbReference>
<dbReference type="PIRSF" id="PIRSF000350">
    <property type="entry name" value="Mercury_reductase_MerA"/>
    <property type="match status" value="1"/>
</dbReference>
<keyword evidence="9" id="KW-1015">Disulfide bond</keyword>
<evidence type="ECO:0000256" key="13">
    <source>
        <dbReference type="PIRSR" id="PIRSR000350-3"/>
    </source>
</evidence>
<feature type="binding site" evidence="13">
    <location>
        <begin position="237"/>
        <end position="239"/>
    </location>
    <ligand>
        <name>FAD</name>
        <dbReference type="ChEBI" id="CHEBI:57692"/>
    </ligand>
</feature>
<dbReference type="OrthoDB" id="9800167at2"/>
<keyword evidence="10 15" id="KW-0676">Redox-active center</keyword>
<name>A0A0D7WYU5_9BACL</name>
<dbReference type="EMBL" id="JTHP01000040">
    <property type="protein sequence ID" value="KJD44159.1"/>
    <property type="molecule type" value="Genomic_DNA"/>
</dbReference>
<dbReference type="CDD" id="cd06849">
    <property type="entry name" value="lipoyl_domain"/>
    <property type="match status" value="1"/>
</dbReference>
<dbReference type="PATRIC" id="fig|159743.3.peg.4075"/>
<dbReference type="Pfam" id="PF02852">
    <property type="entry name" value="Pyr_redox_dim"/>
    <property type="match status" value="1"/>
</dbReference>
<comment type="catalytic activity">
    <reaction evidence="11 15">
        <text>N(6)-[(R)-dihydrolipoyl]-L-lysyl-[protein] + NAD(+) = N(6)-[(R)-lipoyl]-L-lysyl-[protein] + NADH + H(+)</text>
        <dbReference type="Rhea" id="RHEA:15045"/>
        <dbReference type="Rhea" id="RHEA-COMP:10474"/>
        <dbReference type="Rhea" id="RHEA-COMP:10475"/>
        <dbReference type="ChEBI" id="CHEBI:15378"/>
        <dbReference type="ChEBI" id="CHEBI:57540"/>
        <dbReference type="ChEBI" id="CHEBI:57945"/>
        <dbReference type="ChEBI" id="CHEBI:83099"/>
        <dbReference type="ChEBI" id="CHEBI:83100"/>
        <dbReference type="EC" id="1.8.1.4"/>
    </reaction>
</comment>
<dbReference type="SUPFAM" id="SSF51230">
    <property type="entry name" value="Single hybrid motif"/>
    <property type="match status" value="1"/>
</dbReference>
<evidence type="ECO:0000256" key="15">
    <source>
        <dbReference type="RuleBase" id="RU003692"/>
    </source>
</evidence>
<evidence type="ECO:0000313" key="20">
    <source>
        <dbReference type="Proteomes" id="UP000032534"/>
    </source>
</evidence>